<dbReference type="PANTHER" id="PTHR11689">
    <property type="entry name" value="CHLORIDE CHANNEL PROTEIN CLC FAMILY MEMBER"/>
    <property type="match status" value="1"/>
</dbReference>
<evidence type="ECO:0000256" key="10">
    <source>
        <dbReference type="SAM" id="MobiDB-lite"/>
    </source>
</evidence>
<feature type="domain" description="CBS" evidence="12">
    <location>
        <begin position="774"/>
        <end position="796"/>
    </location>
</feature>
<evidence type="ECO:0000256" key="7">
    <source>
        <dbReference type="ARBA" id="ARBA00023122"/>
    </source>
</evidence>
<dbReference type="Pfam" id="PF00654">
    <property type="entry name" value="Voltage_CLC"/>
    <property type="match status" value="1"/>
</dbReference>
<dbReference type="SUPFAM" id="SSF54631">
    <property type="entry name" value="CBS-domain pair"/>
    <property type="match status" value="1"/>
</dbReference>
<dbReference type="Gene3D" id="1.10.3080.10">
    <property type="entry name" value="Clc chloride channel"/>
    <property type="match status" value="1"/>
</dbReference>
<dbReference type="Pfam" id="PF00571">
    <property type="entry name" value="CBS"/>
    <property type="match status" value="2"/>
</dbReference>
<dbReference type="InterPro" id="IPR001807">
    <property type="entry name" value="ClC"/>
</dbReference>
<feature type="transmembrane region" description="Helical" evidence="11">
    <location>
        <begin position="330"/>
        <end position="355"/>
    </location>
</feature>
<feature type="region of interest" description="Disordered" evidence="10">
    <location>
        <begin position="809"/>
        <end position="828"/>
    </location>
</feature>
<keyword evidence="4" id="KW-0677">Repeat</keyword>
<feature type="transmembrane region" description="Helical" evidence="11">
    <location>
        <begin position="243"/>
        <end position="267"/>
    </location>
</feature>
<evidence type="ECO:0000313" key="13">
    <source>
        <dbReference type="EMBL" id="KAK2552860.1"/>
    </source>
</evidence>
<sequence>MSLVRNPSKYGVSSSHADEDTLPTATQTSFFQKGREFESRYVNHHYTEEERDKLGTFESVDYLPPHSAVYKNWLKQQPSRLDWDRWVMMGMIGFTVGFIGFLMHQLIDVISEIKWDKASEFIEKRDFALAWVWVIGYSVLFVIASSVPVVYYRPSAGGSGIPELIGFLNGTVVRHIFNFQTMVVKFFSCVCAVGAGLPIGPEGPMIHLGSLVGAGLSQFRSETLKFKLPFFERFRNTEDRRNFISAGAAAGVASAFGAPVGGLLFSMEEVSSFWNMKLSWQTFFACMVSTFTTDLFNSAFEGFKYQGDFGAFKAEKNILFQISHGIGLNILAFIPTVILGIIGGLLGAVFTFINLKIARFRRSQISKINSKHWKNVAKLSEPVLIMIITGTASVFLPAGFGCTPFQCFFSSGGYSKKCLTESQHPLHTERDVRRYTCPVGVSEIINGTEFTNSSFNEVATLLFVTGEKAIHHLFSRDTPHELGYASLFTVLVVYFLLACWAAGTAISSGLVVPMLFIGGTYGRIIGRIMVDLFGVHTTGYWAWMDPGAFALIGAASFFGGVSRLTMSLTVIMMEITNDIQFLLPIMVAIMVAKWVGDFATHPLYHALLELKCIPFLDSEPVILHEGSKAINLELFKAGDAMSSPAIVVHKVESVYRLTHLLLDTPHGGYPVVIKTEIGDEVFFGLITRNDIMVLLSRDDIFCSRDNLSLQEEELDVKRIDYYQMHQGYGYLKDAERLNAQLDNYAENLHYQELFIDLVYVLPSQARCFVDCHLHLTVVDERNRVKGIITRKDLMGFQMEERIHKFLHKSSQDQEMQHPGHQFNVEMSQ</sequence>
<reference evidence="13" key="2">
    <citation type="journal article" date="2023" name="Science">
        <title>Genomic signatures of disease resistance in endangered staghorn corals.</title>
        <authorList>
            <person name="Vollmer S.V."/>
            <person name="Selwyn J.D."/>
            <person name="Despard B.A."/>
            <person name="Roesel C.L."/>
        </authorList>
    </citation>
    <scope>NUCLEOTIDE SEQUENCE</scope>
    <source>
        <strain evidence="13">K2</strain>
    </source>
</reference>
<feature type="domain" description="CBS" evidence="12">
    <location>
        <begin position="638"/>
        <end position="695"/>
    </location>
</feature>
<dbReference type="InterPro" id="IPR046342">
    <property type="entry name" value="CBS_dom_sf"/>
</dbReference>
<organism evidence="13 14">
    <name type="scientific">Acropora cervicornis</name>
    <name type="common">Staghorn coral</name>
    <dbReference type="NCBI Taxonomy" id="6130"/>
    <lineage>
        <taxon>Eukaryota</taxon>
        <taxon>Metazoa</taxon>
        <taxon>Cnidaria</taxon>
        <taxon>Anthozoa</taxon>
        <taxon>Hexacorallia</taxon>
        <taxon>Scleractinia</taxon>
        <taxon>Astrocoeniina</taxon>
        <taxon>Acroporidae</taxon>
        <taxon>Acropora</taxon>
    </lineage>
</organism>
<evidence type="ECO:0000256" key="9">
    <source>
        <dbReference type="ARBA" id="ARBA00023214"/>
    </source>
</evidence>
<dbReference type="Proteomes" id="UP001249851">
    <property type="component" value="Unassembled WGS sequence"/>
</dbReference>
<evidence type="ECO:0000256" key="6">
    <source>
        <dbReference type="ARBA" id="ARBA00023065"/>
    </source>
</evidence>
<evidence type="ECO:0000256" key="2">
    <source>
        <dbReference type="ARBA" id="ARBA00022448"/>
    </source>
</evidence>
<comment type="subcellular location">
    <subcellularLocation>
        <location evidence="1">Membrane</location>
        <topology evidence="1">Multi-pass membrane protein</topology>
    </subcellularLocation>
</comment>
<keyword evidence="9" id="KW-0868">Chloride</keyword>
<dbReference type="PRINTS" id="PR00762">
    <property type="entry name" value="CLCHANNEL"/>
</dbReference>
<gene>
    <name evidence="13" type="ORF">P5673_025806</name>
</gene>
<evidence type="ECO:0000256" key="1">
    <source>
        <dbReference type="ARBA" id="ARBA00004141"/>
    </source>
</evidence>
<dbReference type="InterPro" id="IPR014743">
    <property type="entry name" value="Cl-channel_core"/>
</dbReference>
<evidence type="ECO:0000313" key="14">
    <source>
        <dbReference type="Proteomes" id="UP001249851"/>
    </source>
</evidence>
<dbReference type="InterPro" id="IPR051280">
    <property type="entry name" value="Cl-channel/antiporter"/>
</dbReference>
<dbReference type="SUPFAM" id="SSF81340">
    <property type="entry name" value="Clc chloride channel"/>
    <property type="match status" value="1"/>
</dbReference>
<evidence type="ECO:0000256" key="8">
    <source>
        <dbReference type="ARBA" id="ARBA00023136"/>
    </source>
</evidence>
<dbReference type="GO" id="GO:0016020">
    <property type="term" value="C:membrane"/>
    <property type="evidence" value="ECO:0007669"/>
    <property type="project" value="UniProtKB-SubCell"/>
</dbReference>
<dbReference type="GO" id="GO:0015108">
    <property type="term" value="F:chloride transmembrane transporter activity"/>
    <property type="evidence" value="ECO:0007669"/>
    <property type="project" value="InterPro"/>
</dbReference>
<dbReference type="PANTHER" id="PTHR11689:SF89">
    <property type="entry name" value="CHLORIDE CHANNEL PROTEIN"/>
    <property type="match status" value="1"/>
</dbReference>
<comment type="caution">
    <text evidence="13">The sequence shown here is derived from an EMBL/GenBank/DDBJ whole genome shotgun (WGS) entry which is preliminary data.</text>
</comment>
<evidence type="ECO:0000256" key="4">
    <source>
        <dbReference type="ARBA" id="ARBA00022737"/>
    </source>
</evidence>
<keyword evidence="6" id="KW-0406">Ion transport</keyword>
<evidence type="ECO:0000256" key="3">
    <source>
        <dbReference type="ARBA" id="ARBA00022692"/>
    </source>
</evidence>
<evidence type="ECO:0000259" key="12">
    <source>
        <dbReference type="Pfam" id="PF00571"/>
    </source>
</evidence>
<evidence type="ECO:0000256" key="11">
    <source>
        <dbReference type="SAM" id="Phobius"/>
    </source>
</evidence>
<dbReference type="EMBL" id="JARQWQ010000082">
    <property type="protein sequence ID" value="KAK2552860.1"/>
    <property type="molecule type" value="Genomic_DNA"/>
</dbReference>
<feature type="transmembrane region" description="Helical" evidence="11">
    <location>
        <begin position="376"/>
        <end position="396"/>
    </location>
</feature>
<feature type="transmembrane region" description="Helical" evidence="11">
    <location>
        <begin position="484"/>
        <end position="512"/>
    </location>
</feature>
<keyword evidence="5 11" id="KW-1133">Transmembrane helix</keyword>
<keyword evidence="7" id="KW-0129">CBS domain</keyword>
<keyword evidence="8 11" id="KW-0472">Membrane</keyword>
<feature type="transmembrane region" description="Helical" evidence="11">
    <location>
        <begin position="579"/>
        <end position="596"/>
    </location>
</feature>
<keyword evidence="2" id="KW-0813">Transport</keyword>
<proteinExistence type="predicted"/>
<feature type="transmembrane region" description="Helical" evidence="11">
    <location>
        <begin position="549"/>
        <end position="572"/>
    </location>
</feature>
<name>A0AAD9UX64_ACRCE</name>
<protein>
    <submittedName>
        <fullName evidence="13">Chloride channel protein D</fullName>
    </submittedName>
</protein>
<accession>A0AAD9UX64</accession>
<evidence type="ECO:0000256" key="5">
    <source>
        <dbReference type="ARBA" id="ARBA00022989"/>
    </source>
</evidence>
<dbReference type="AlphaFoldDB" id="A0AAD9UX64"/>
<feature type="transmembrane region" description="Helical" evidence="11">
    <location>
        <begin position="86"/>
        <end position="107"/>
    </location>
</feature>
<dbReference type="InterPro" id="IPR000644">
    <property type="entry name" value="CBS_dom"/>
</dbReference>
<keyword evidence="14" id="KW-1185">Reference proteome</keyword>
<feature type="transmembrane region" description="Helical" evidence="11">
    <location>
        <begin position="127"/>
        <end position="152"/>
    </location>
</feature>
<dbReference type="Gene3D" id="3.10.580.10">
    <property type="entry name" value="CBS-domain"/>
    <property type="match status" value="1"/>
</dbReference>
<feature type="region of interest" description="Disordered" evidence="10">
    <location>
        <begin position="1"/>
        <end position="20"/>
    </location>
</feature>
<keyword evidence="3 11" id="KW-0812">Transmembrane</keyword>
<reference evidence="13" key="1">
    <citation type="journal article" date="2023" name="G3 (Bethesda)">
        <title>Whole genome assembly and annotation of the endangered Caribbean coral Acropora cervicornis.</title>
        <authorList>
            <person name="Selwyn J.D."/>
            <person name="Vollmer S.V."/>
        </authorList>
    </citation>
    <scope>NUCLEOTIDE SEQUENCE</scope>
    <source>
        <strain evidence="13">K2</strain>
    </source>
</reference>